<dbReference type="AlphaFoldDB" id="A0AAW1PST0"/>
<dbReference type="InterPro" id="IPR000292">
    <property type="entry name" value="For/NO2_transpt"/>
</dbReference>
<accession>A0AAW1PST0</accession>
<proteinExistence type="inferred from homology"/>
<comment type="subcellular location">
    <subcellularLocation>
        <location evidence="1">Membrane</location>
        <topology evidence="1">Multi-pass membrane protein</topology>
    </subcellularLocation>
</comment>
<feature type="transmembrane region" description="Helical" evidence="6">
    <location>
        <begin position="60"/>
        <end position="78"/>
    </location>
</feature>
<dbReference type="PANTHER" id="PTHR30520">
    <property type="entry name" value="FORMATE TRANSPORTER-RELATED"/>
    <property type="match status" value="1"/>
</dbReference>
<evidence type="ECO:0000256" key="5">
    <source>
        <dbReference type="ARBA" id="ARBA00049660"/>
    </source>
</evidence>
<evidence type="ECO:0000256" key="4">
    <source>
        <dbReference type="ARBA" id="ARBA00023136"/>
    </source>
</evidence>
<evidence type="ECO:0000256" key="1">
    <source>
        <dbReference type="ARBA" id="ARBA00004141"/>
    </source>
</evidence>
<evidence type="ECO:0000256" key="2">
    <source>
        <dbReference type="ARBA" id="ARBA00022692"/>
    </source>
</evidence>
<dbReference type="PROSITE" id="PS01006">
    <property type="entry name" value="FORMATE_NITRITE_TP_2"/>
    <property type="match status" value="1"/>
</dbReference>
<feature type="transmembrane region" description="Helical" evidence="6">
    <location>
        <begin position="98"/>
        <end position="119"/>
    </location>
</feature>
<feature type="transmembrane region" description="Helical" evidence="6">
    <location>
        <begin position="255"/>
        <end position="277"/>
    </location>
</feature>
<dbReference type="GO" id="GO:0015499">
    <property type="term" value="F:formate transmembrane transporter activity"/>
    <property type="evidence" value="ECO:0007669"/>
    <property type="project" value="TreeGrafter"/>
</dbReference>
<dbReference type="Gene3D" id="1.20.1080.10">
    <property type="entry name" value="Glycerol uptake facilitator protein"/>
    <property type="match status" value="1"/>
</dbReference>
<name>A0AAW1PST0_9CHLO</name>
<dbReference type="EMBL" id="JALJOQ010000011">
    <property type="protein sequence ID" value="KAK9811204.1"/>
    <property type="molecule type" value="Genomic_DNA"/>
</dbReference>
<dbReference type="Proteomes" id="UP001465755">
    <property type="component" value="Unassembled WGS sequence"/>
</dbReference>
<evidence type="ECO:0000313" key="7">
    <source>
        <dbReference type="EMBL" id="KAK9811204.1"/>
    </source>
</evidence>
<dbReference type="PROSITE" id="PS01005">
    <property type="entry name" value="FORMATE_NITRITE_TP_1"/>
    <property type="match status" value="1"/>
</dbReference>
<dbReference type="Pfam" id="PF01226">
    <property type="entry name" value="Form_Nir_trans"/>
    <property type="match status" value="1"/>
</dbReference>
<reference evidence="7 8" key="1">
    <citation type="journal article" date="2024" name="Nat. Commun.">
        <title>Phylogenomics reveals the evolutionary origins of lichenization in chlorophyte algae.</title>
        <authorList>
            <person name="Puginier C."/>
            <person name="Libourel C."/>
            <person name="Otte J."/>
            <person name="Skaloud P."/>
            <person name="Haon M."/>
            <person name="Grisel S."/>
            <person name="Petersen M."/>
            <person name="Berrin J.G."/>
            <person name="Delaux P.M."/>
            <person name="Dal Grande F."/>
            <person name="Keller J."/>
        </authorList>
    </citation>
    <scope>NUCLEOTIDE SEQUENCE [LARGE SCALE GENOMIC DNA]</scope>
    <source>
        <strain evidence="7 8">SAG 2036</strain>
    </source>
</reference>
<dbReference type="PANTHER" id="PTHR30520:SF6">
    <property type="entry name" value="FORMATE_NITRATE FAMILY TRANSPORTER (EUROFUNG)"/>
    <property type="match status" value="1"/>
</dbReference>
<protein>
    <submittedName>
        <fullName evidence="7">Uncharacterized protein</fullName>
    </submittedName>
</protein>
<dbReference type="InterPro" id="IPR023271">
    <property type="entry name" value="Aquaporin-like"/>
</dbReference>
<feature type="transmembrane region" description="Helical" evidence="6">
    <location>
        <begin position="140"/>
        <end position="162"/>
    </location>
</feature>
<dbReference type="GO" id="GO:0005886">
    <property type="term" value="C:plasma membrane"/>
    <property type="evidence" value="ECO:0007669"/>
    <property type="project" value="TreeGrafter"/>
</dbReference>
<gene>
    <name evidence="7" type="ORF">WJX73_010339</name>
</gene>
<sequence>MLQRSLRASWNRLQSLPQRLGATSVCTSTHDREDRGPDQIYQQAIAMGASKATAPFDKTLLSAVLAGAYVGFGGMLALSVGANLPEIAASNPGLQKLILGGFGLPAGLMLVLVCGAELFTSNTAMLPVAIYEGRAKLAQLVRNMAGALMLVGIASMGGVLAAAPDGPMAIATYKTSHTFLEAFGRGILCNWLVCLAVWQATAAQTLGGKAIAVWFPISAFVAMGLEHSVANMFIIPMGMACGADISASQFLLGNLLPVTLGNMVAGSLFVATSYSCVYGTLLPRLKSLLGSAR</sequence>
<feature type="transmembrane region" description="Helical" evidence="6">
    <location>
        <begin position="182"/>
        <end position="201"/>
    </location>
</feature>
<evidence type="ECO:0000256" key="6">
    <source>
        <dbReference type="SAM" id="Phobius"/>
    </source>
</evidence>
<comment type="caution">
    <text evidence="7">The sequence shown here is derived from an EMBL/GenBank/DDBJ whole genome shotgun (WGS) entry which is preliminary data.</text>
</comment>
<comment type="similarity">
    <text evidence="5">Belongs to the FNT transporter (TC 1.A.16) family.</text>
</comment>
<feature type="transmembrane region" description="Helical" evidence="6">
    <location>
        <begin position="213"/>
        <end position="235"/>
    </location>
</feature>
<keyword evidence="3 6" id="KW-1133">Transmembrane helix</keyword>
<keyword evidence="4 6" id="KW-0472">Membrane</keyword>
<evidence type="ECO:0000256" key="3">
    <source>
        <dbReference type="ARBA" id="ARBA00022989"/>
    </source>
</evidence>
<organism evidence="7 8">
    <name type="scientific">Symbiochloris irregularis</name>
    <dbReference type="NCBI Taxonomy" id="706552"/>
    <lineage>
        <taxon>Eukaryota</taxon>
        <taxon>Viridiplantae</taxon>
        <taxon>Chlorophyta</taxon>
        <taxon>core chlorophytes</taxon>
        <taxon>Trebouxiophyceae</taxon>
        <taxon>Trebouxiales</taxon>
        <taxon>Trebouxiaceae</taxon>
        <taxon>Symbiochloris</taxon>
    </lineage>
</organism>
<evidence type="ECO:0000313" key="8">
    <source>
        <dbReference type="Proteomes" id="UP001465755"/>
    </source>
</evidence>
<keyword evidence="8" id="KW-1185">Reference proteome</keyword>
<dbReference type="InterPro" id="IPR024002">
    <property type="entry name" value="For/NO2_transpt_CS"/>
</dbReference>
<keyword evidence="2 6" id="KW-0812">Transmembrane</keyword>